<dbReference type="PANTHER" id="PTHR38445">
    <property type="entry name" value="HTH-TYPE TRANSCRIPTIONAL REPRESSOR YTRA"/>
    <property type="match status" value="1"/>
</dbReference>
<dbReference type="PANTHER" id="PTHR38445:SF10">
    <property type="entry name" value="GNTR-FAMILY TRANSCRIPTIONAL REGULATOR"/>
    <property type="match status" value="1"/>
</dbReference>
<evidence type="ECO:0000259" key="4">
    <source>
        <dbReference type="PROSITE" id="PS50949"/>
    </source>
</evidence>
<dbReference type="GO" id="GO:0003700">
    <property type="term" value="F:DNA-binding transcription factor activity"/>
    <property type="evidence" value="ECO:0007669"/>
    <property type="project" value="InterPro"/>
</dbReference>
<dbReference type="Proteomes" id="UP000198999">
    <property type="component" value="Unassembled WGS sequence"/>
</dbReference>
<dbReference type="PROSITE" id="PS50949">
    <property type="entry name" value="HTH_GNTR"/>
    <property type="match status" value="1"/>
</dbReference>
<dbReference type="AlphaFoldDB" id="A0A1H9IM95"/>
<gene>
    <name evidence="5" type="ORF">SAMN05421824_2224</name>
</gene>
<dbReference type="SMART" id="SM00345">
    <property type="entry name" value="HTH_GNTR"/>
    <property type="match status" value="1"/>
</dbReference>
<sequence>MDNYKYLYLQTRTEQNGFMSINFSINIDSEVPKYQQLVNAINNELANNKLTSGDALPSVNYMCTTYQLSRDTVFKSYSILKEQGVVQSVPNKGYYIANNTRKVLLVLDTFKAYKEVVYHSFVGNLPDNIITDVQFHHYNIDNFKTILNNSKGKYYKYVVMTFNHDDVPLVISDIDDEKLLLIDWSIHSNSSNNYVFQDFGKAFFEALKPANKVFRKYKKLVFLYPTFTYHPEETVVYFRKYCGLFHFDYEIITNPKAFKVEKDVAYISTSDRMLGQFLEQCKTENLEPGVDVGFLSYNETPTKKFIYKGISVISTDFEALGTKAAEFVTQNKPMQYYVPTKLIIRDSL</sequence>
<dbReference type="SUPFAM" id="SSF46785">
    <property type="entry name" value="Winged helix' DNA-binding domain"/>
    <property type="match status" value="1"/>
</dbReference>
<keyword evidence="1" id="KW-0805">Transcription regulation</keyword>
<evidence type="ECO:0000256" key="3">
    <source>
        <dbReference type="ARBA" id="ARBA00023163"/>
    </source>
</evidence>
<keyword evidence="6" id="KW-1185">Reference proteome</keyword>
<dbReference type="InterPro" id="IPR036390">
    <property type="entry name" value="WH_DNA-bd_sf"/>
</dbReference>
<dbReference type="STRING" id="419940.SAMN05421824_2224"/>
<protein>
    <submittedName>
        <fullName evidence="5">Transcriptional regulator, GntR family</fullName>
    </submittedName>
</protein>
<name>A0A1H9IM95_9FLAO</name>
<accession>A0A1H9IM95</accession>
<keyword evidence="2" id="KW-0238">DNA-binding</keyword>
<reference evidence="5 6" key="1">
    <citation type="submission" date="2016-10" db="EMBL/GenBank/DDBJ databases">
        <authorList>
            <person name="de Groot N.N."/>
        </authorList>
    </citation>
    <scope>NUCLEOTIDE SEQUENCE [LARGE SCALE GENOMIC DNA]</scope>
    <source>
        <strain evidence="5 6">DSM 21035</strain>
    </source>
</reference>
<dbReference type="GO" id="GO:0003677">
    <property type="term" value="F:DNA binding"/>
    <property type="evidence" value="ECO:0007669"/>
    <property type="project" value="UniProtKB-KW"/>
</dbReference>
<dbReference type="InterPro" id="IPR000524">
    <property type="entry name" value="Tscrpt_reg_HTH_GntR"/>
</dbReference>
<organism evidence="5 6">
    <name type="scientific">Hyunsoonleella jejuensis</name>
    <dbReference type="NCBI Taxonomy" id="419940"/>
    <lineage>
        <taxon>Bacteria</taxon>
        <taxon>Pseudomonadati</taxon>
        <taxon>Bacteroidota</taxon>
        <taxon>Flavobacteriia</taxon>
        <taxon>Flavobacteriales</taxon>
        <taxon>Flavobacteriaceae</taxon>
    </lineage>
</organism>
<evidence type="ECO:0000256" key="1">
    <source>
        <dbReference type="ARBA" id="ARBA00023015"/>
    </source>
</evidence>
<dbReference type="Pfam" id="PF00392">
    <property type="entry name" value="GntR"/>
    <property type="match status" value="1"/>
</dbReference>
<dbReference type="InterPro" id="IPR028082">
    <property type="entry name" value="Peripla_BP_I"/>
</dbReference>
<dbReference type="Gene3D" id="3.40.50.2300">
    <property type="match status" value="2"/>
</dbReference>
<dbReference type="CDD" id="cd07377">
    <property type="entry name" value="WHTH_GntR"/>
    <property type="match status" value="1"/>
</dbReference>
<proteinExistence type="predicted"/>
<keyword evidence="3" id="KW-0804">Transcription</keyword>
<evidence type="ECO:0000313" key="6">
    <source>
        <dbReference type="Proteomes" id="UP000198999"/>
    </source>
</evidence>
<dbReference type="SUPFAM" id="SSF53822">
    <property type="entry name" value="Periplasmic binding protein-like I"/>
    <property type="match status" value="1"/>
</dbReference>
<dbReference type="InterPro" id="IPR036388">
    <property type="entry name" value="WH-like_DNA-bd_sf"/>
</dbReference>
<dbReference type="EMBL" id="FOFN01000003">
    <property type="protein sequence ID" value="SEQ75704.1"/>
    <property type="molecule type" value="Genomic_DNA"/>
</dbReference>
<evidence type="ECO:0000256" key="2">
    <source>
        <dbReference type="ARBA" id="ARBA00023125"/>
    </source>
</evidence>
<feature type="domain" description="HTH gntR-type" evidence="4">
    <location>
        <begin position="31"/>
        <end position="99"/>
    </location>
</feature>
<dbReference type="Gene3D" id="1.10.10.10">
    <property type="entry name" value="Winged helix-like DNA-binding domain superfamily/Winged helix DNA-binding domain"/>
    <property type="match status" value="1"/>
</dbReference>
<evidence type="ECO:0000313" key="5">
    <source>
        <dbReference type="EMBL" id="SEQ75704.1"/>
    </source>
</evidence>